<comment type="caution">
    <text evidence="1">The sequence shown here is derived from an EMBL/GenBank/DDBJ whole genome shotgun (WGS) entry which is preliminary data.</text>
</comment>
<organism evidence="1 2">
    <name type="scientific">Araneus ventricosus</name>
    <name type="common">Orbweaver spider</name>
    <name type="synonym">Epeira ventricosa</name>
    <dbReference type="NCBI Taxonomy" id="182803"/>
    <lineage>
        <taxon>Eukaryota</taxon>
        <taxon>Metazoa</taxon>
        <taxon>Ecdysozoa</taxon>
        <taxon>Arthropoda</taxon>
        <taxon>Chelicerata</taxon>
        <taxon>Arachnida</taxon>
        <taxon>Araneae</taxon>
        <taxon>Araneomorphae</taxon>
        <taxon>Entelegynae</taxon>
        <taxon>Araneoidea</taxon>
        <taxon>Araneidae</taxon>
        <taxon>Araneus</taxon>
    </lineage>
</organism>
<dbReference type="Proteomes" id="UP000499080">
    <property type="component" value="Unassembled WGS sequence"/>
</dbReference>
<protein>
    <submittedName>
        <fullName evidence="1">Uncharacterized protein</fullName>
    </submittedName>
</protein>
<keyword evidence="2" id="KW-1185">Reference proteome</keyword>
<accession>A0A4Y2BKR2</accession>
<gene>
    <name evidence="1" type="ORF">AVEN_4520_1</name>
</gene>
<proteinExistence type="predicted"/>
<evidence type="ECO:0000313" key="1">
    <source>
        <dbReference type="EMBL" id="GBL92810.1"/>
    </source>
</evidence>
<name>A0A4Y2BKR2_ARAVE</name>
<dbReference type="EMBL" id="BGPR01000089">
    <property type="protein sequence ID" value="GBL92810.1"/>
    <property type="molecule type" value="Genomic_DNA"/>
</dbReference>
<sequence>MTWINSAQTIKFIPFLNYTTTIQGNDPKLEDLSTSKRLESLETKVRILNIFSRNGSSPAKYSDLINFCAKVRNNTLESSALCKLDDTLRSHRSKSITSHVSDRVSPLRFCSEEERWAETASKSVLTVPQINEDEFGTTIACVATSR</sequence>
<dbReference type="AlphaFoldDB" id="A0A4Y2BKR2"/>
<reference evidence="1 2" key="1">
    <citation type="journal article" date="2019" name="Sci. Rep.">
        <title>Orb-weaving spider Araneus ventricosus genome elucidates the spidroin gene catalogue.</title>
        <authorList>
            <person name="Kono N."/>
            <person name="Nakamura H."/>
            <person name="Ohtoshi R."/>
            <person name="Moran D.A.P."/>
            <person name="Shinohara A."/>
            <person name="Yoshida Y."/>
            <person name="Fujiwara M."/>
            <person name="Mori M."/>
            <person name="Tomita M."/>
            <person name="Arakawa K."/>
        </authorList>
    </citation>
    <scope>NUCLEOTIDE SEQUENCE [LARGE SCALE GENOMIC DNA]</scope>
</reference>
<evidence type="ECO:0000313" key="2">
    <source>
        <dbReference type="Proteomes" id="UP000499080"/>
    </source>
</evidence>